<dbReference type="InterPro" id="IPR001989">
    <property type="entry name" value="Radical_activat_CS"/>
</dbReference>
<comment type="cofactor">
    <cofactor evidence="10">
        <name>[4Fe-4S] cluster</name>
        <dbReference type="ChEBI" id="CHEBI:49883"/>
    </cofactor>
    <text evidence="10">Binds 1 [4Fe-4S] cluster. The cluster is coordinated with 3 cysteines and an exchangeable S-adenosyl-L-methionine.</text>
</comment>
<dbReference type="PANTHER" id="PTHR30352">
    <property type="entry name" value="PYRUVATE FORMATE-LYASE-ACTIVATING ENZYME"/>
    <property type="match status" value="1"/>
</dbReference>
<evidence type="ECO:0000256" key="6">
    <source>
        <dbReference type="ARBA" id="ARBA00022723"/>
    </source>
</evidence>
<evidence type="ECO:0000256" key="2">
    <source>
        <dbReference type="ARBA" id="ARBA00009777"/>
    </source>
</evidence>
<dbReference type="AlphaFoldDB" id="A0A1H9UNE2"/>
<dbReference type="InterPro" id="IPR012838">
    <property type="entry name" value="PFL1_activating"/>
</dbReference>
<keyword evidence="5 10" id="KW-0949">S-adenosyl-L-methionine</keyword>
<name>A0A1H9UNE2_9FIRM</name>
<evidence type="ECO:0000259" key="11">
    <source>
        <dbReference type="PROSITE" id="PS51918"/>
    </source>
</evidence>
<dbReference type="RefSeq" id="WP_022748919.1">
    <property type="nucleotide sequence ID" value="NZ_FOGW01000033.1"/>
</dbReference>
<dbReference type="GO" id="GO:0043365">
    <property type="term" value="F:[formate-C-acetyltransferase]-activating enzyme activity"/>
    <property type="evidence" value="ECO:0007669"/>
    <property type="project" value="UniProtKB-UniRule"/>
</dbReference>
<dbReference type="GO" id="GO:0016829">
    <property type="term" value="F:lyase activity"/>
    <property type="evidence" value="ECO:0007669"/>
    <property type="project" value="UniProtKB-KW"/>
</dbReference>
<dbReference type="SFLD" id="SFLDG01066">
    <property type="entry name" value="organic_radical-activating_enz"/>
    <property type="match status" value="1"/>
</dbReference>
<keyword evidence="4 10" id="KW-0004">4Fe-4S</keyword>
<dbReference type="PROSITE" id="PS51918">
    <property type="entry name" value="RADICAL_SAM"/>
    <property type="match status" value="1"/>
</dbReference>
<dbReference type="InterPro" id="IPR058240">
    <property type="entry name" value="rSAM_sf"/>
</dbReference>
<dbReference type="NCBIfam" id="TIGR02493">
    <property type="entry name" value="PFLA"/>
    <property type="match status" value="1"/>
</dbReference>
<evidence type="ECO:0000256" key="10">
    <source>
        <dbReference type="RuleBase" id="RU362053"/>
    </source>
</evidence>
<sequence length="249" mass="28994">MNTIGKINKLESFGLVDGPGVRYVVFLQGCAMKCKYCHNPETWTGQAKLEMTPEQLYEKAIRYKNYWRDNGGITVSGGEALLQLDFIIEFFKLAHSSGIHTALDTSGNPFRMDKEYLKEFDKLMDVTDLFILDLKVMDNKLHEELTSKSNKNILEMAQYLSENNKKMWIRHVLVPNLTDDKKDLKIMHEFIKSLNNVMRVEILPYHTLGVAKWEQLGRKYPLEGYEVPTKEQIREAEQILEVDTYPDYM</sequence>
<evidence type="ECO:0000256" key="7">
    <source>
        <dbReference type="ARBA" id="ARBA00023002"/>
    </source>
</evidence>
<organism evidence="12 13">
    <name type="scientific">Lachnobacterium bovis</name>
    <dbReference type="NCBI Taxonomy" id="140626"/>
    <lineage>
        <taxon>Bacteria</taxon>
        <taxon>Bacillati</taxon>
        <taxon>Bacillota</taxon>
        <taxon>Clostridia</taxon>
        <taxon>Lachnospirales</taxon>
        <taxon>Lachnospiraceae</taxon>
        <taxon>Lachnobacterium</taxon>
    </lineage>
</organism>
<gene>
    <name evidence="12" type="ORF">SAMN02910429_02177</name>
</gene>
<dbReference type="Pfam" id="PF04055">
    <property type="entry name" value="Radical_SAM"/>
    <property type="match status" value="1"/>
</dbReference>
<keyword evidence="6 10" id="KW-0479">Metal-binding</keyword>
<keyword evidence="10" id="KW-0963">Cytoplasm</keyword>
<dbReference type="InterPro" id="IPR034457">
    <property type="entry name" value="Organic_radical-activating"/>
</dbReference>
<reference evidence="13" key="1">
    <citation type="submission" date="2016-10" db="EMBL/GenBank/DDBJ databases">
        <authorList>
            <person name="Varghese N."/>
            <person name="Submissions S."/>
        </authorList>
    </citation>
    <scope>NUCLEOTIDE SEQUENCE [LARGE SCALE GENOMIC DNA]</scope>
    <source>
        <strain evidence="13">S1b</strain>
    </source>
</reference>
<dbReference type="CDD" id="cd01335">
    <property type="entry name" value="Radical_SAM"/>
    <property type="match status" value="1"/>
</dbReference>
<dbReference type="InterPro" id="IPR007197">
    <property type="entry name" value="rSAM"/>
</dbReference>
<keyword evidence="9 10" id="KW-0411">Iron-sulfur</keyword>
<evidence type="ECO:0000256" key="5">
    <source>
        <dbReference type="ARBA" id="ARBA00022691"/>
    </source>
</evidence>
<comment type="catalytic activity">
    <reaction evidence="10">
        <text>glycyl-[formate C-acetyltransferase] + reduced [flavodoxin] + S-adenosyl-L-methionine = glycin-2-yl radical-[formate C-acetyltransferase] + semiquinone [flavodoxin] + 5'-deoxyadenosine + L-methionine + H(+)</text>
        <dbReference type="Rhea" id="RHEA:19225"/>
        <dbReference type="Rhea" id="RHEA-COMP:10622"/>
        <dbReference type="Rhea" id="RHEA-COMP:12190"/>
        <dbReference type="Rhea" id="RHEA-COMP:12191"/>
        <dbReference type="Rhea" id="RHEA-COMP:14480"/>
        <dbReference type="ChEBI" id="CHEBI:15378"/>
        <dbReference type="ChEBI" id="CHEBI:17319"/>
        <dbReference type="ChEBI" id="CHEBI:29947"/>
        <dbReference type="ChEBI" id="CHEBI:32722"/>
        <dbReference type="ChEBI" id="CHEBI:57618"/>
        <dbReference type="ChEBI" id="CHEBI:57844"/>
        <dbReference type="ChEBI" id="CHEBI:59789"/>
        <dbReference type="ChEBI" id="CHEBI:140311"/>
        <dbReference type="EC" id="1.97.1.4"/>
    </reaction>
</comment>
<accession>A0A1H9UNE2</accession>
<comment type="subcellular location">
    <subcellularLocation>
        <location evidence="10">Cytoplasm</location>
    </subcellularLocation>
</comment>
<dbReference type="SUPFAM" id="SSF102114">
    <property type="entry name" value="Radical SAM enzymes"/>
    <property type="match status" value="1"/>
</dbReference>
<keyword evidence="7 10" id="KW-0560">Oxidoreductase</keyword>
<keyword evidence="12" id="KW-0670">Pyruvate</keyword>
<dbReference type="GO" id="GO:0046872">
    <property type="term" value="F:metal ion binding"/>
    <property type="evidence" value="ECO:0007669"/>
    <property type="project" value="UniProtKB-UniRule"/>
</dbReference>
<evidence type="ECO:0000256" key="8">
    <source>
        <dbReference type="ARBA" id="ARBA00023004"/>
    </source>
</evidence>
<comment type="similarity">
    <text evidence="2 10">Belongs to the organic radical-activating enzymes family.</text>
</comment>
<keyword evidence="13" id="KW-1185">Reference proteome</keyword>
<keyword evidence="8 10" id="KW-0408">Iron</keyword>
<comment type="function">
    <text evidence="1 10">Activation of pyruvate formate-lyase under anaerobic conditions by generation of an organic free radical, using S-adenosylmethionine and reduced flavodoxin as cosubstrates to produce 5'-deoxy-adenosine.</text>
</comment>
<feature type="domain" description="Radical SAM core" evidence="11">
    <location>
        <begin position="16"/>
        <end position="243"/>
    </location>
</feature>
<protein>
    <recommendedName>
        <fullName evidence="3 10">Pyruvate formate-lyase-activating enzyme</fullName>
        <ecNumber evidence="10">1.97.1.4</ecNumber>
    </recommendedName>
</protein>
<evidence type="ECO:0000313" key="12">
    <source>
        <dbReference type="EMBL" id="SES10533.1"/>
    </source>
</evidence>
<evidence type="ECO:0000313" key="13">
    <source>
        <dbReference type="Proteomes" id="UP000182471"/>
    </source>
</evidence>
<keyword evidence="12" id="KW-0456">Lyase</keyword>
<proteinExistence type="inferred from homology"/>
<dbReference type="GO" id="GO:0051539">
    <property type="term" value="F:4 iron, 4 sulfur cluster binding"/>
    <property type="evidence" value="ECO:0007669"/>
    <property type="project" value="UniProtKB-UniRule"/>
</dbReference>
<dbReference type="SFLD" id="SFLDS00029">
    <property type="entry name" value="Radical_SAM"/>
    <property type="match status" value="1"/>
</dbReference>
<dbReference type="EC" id="1.97.1.4" evidence="10"/>
<dbReference type="PANTHER" id="PTHR30352:SF5">
    <property type="entry name" value="PYRUVATE FORMATE-LYASE 1-ACTIVATING ENZYME"/>
    <property type="match status" value="1"/>
</dbReference>
<dbReference type="InterPro" id="IPR012839">
    <property type="entry name" value="Organic_radical_activase"/>
</dbReference>
<dbReference type="InterPro" id="IPR013785">
    <property type="entry name" value="Aldolase_TIM"/>
</dbReference>
<evidence type="ECO:0000256" key="1">
    <source>
        <dbReference type="ARBA" id="ARBA00003141"/>
    </source>
</evidence>
<dbReference type="PIRSF" id="PIRSF000371">
    <property type="entry name" value="PFL_act_enz"/>
    <property type="match status" value="1"/>
</dbReference>
<dbReference type="GO" id="GO:0005737">
    <property type="term" value="C:cytoplasm"/>
    <property type="evidence" value="ECO:0007669"/>
    <property type="project" value="UniProtKB-SubCell"/>
</dbReference>
<dbReference type="Gene3D" id="3.20.20.70">
    <property type="entry name" value="Aldolase class I"/>
    <property type="match status" value="1"/>
</dbReference>
<dbReference type="EMBL" id="FOGW01000033">
    <property type="protein sequence ID" value="SES10533.1"/>
    <property type="molecule type" value="Genomic_DNA"/>
</dbReference>
<evidence type="ECO:0000256" key="9">
    <source>
        <dbReference type="ARBA" id="ARBA00023014"/>
    </source>
</evidence>
<evidence type="ECO:0000256" key="3">
    <source>
        <dbReference type="ARBA" id="ARBA00021356"/>
    </source>
</evidence>
<evidence type="ECO:0000256" key="4">
    <source>
        <dbReference type="ARBA" id="ARBA00022485"/>
    </source>
</evidence>
<dbReference type="Proteomes" id="UP000182471">
    <property type="component" value="Unassembled WGS sequence"/>
</dbReference>
<dbReference type="PROSITE" id="PS01087">
    <property type="entry name" value="RADICAL_ACTIVATING"/>
    <property type="match status" value="1"/>
</dbReference>